<keyword evidence="2" id="KW-1185">Reference proteome</keyword>
<evidence type="ECO:0000313" key="2">
    <source>
        <dbReference type="Proteomes" id="UP000198937"/>
    </source>
</evidence>
<protein>
    <submittedName>
        <fullName evidence="1">Uncharacterized protein</fullName>
    </submittedName>
</protein>
<sequence>MTGPFLSLAQIHNRLILTARQVLRQHRPGPDGCCPTCRTTGCPVADAARDVLHTATRVRLWATTPPPDDSVDPPQPG</sequence>
<dbReference type="Proteomes" id="UP000198937">
    <property type="component" value="Unassembled WGS sequence"/>
</dbReference>
<dbReference type="RefSeq" id="WP_091433846.1">
    <property type="nucleotide sequence ID" value="NZ_BMMJ01000006.1"/>
</dbReference>
<name>A0A1C6U1N2_9ACTN</name>
<dbReference type="AlphaFoldDB" id="A0A1C6U1N2"/>
<dbReference type="STRING" id="683228.GA0070617_0692"/>
<reference evidence="1 2" key="1">
    <citation type="submission" date="2016-06" db="EMBL/GenBank/DDBJ databases">
        <authorList>
            <person name="Kjaerup R.B."/>
            <person name="Dalgaard T.S."/>
            <person name="Juul-Madsen H.R."/>
        </authorList>
    </citation>
    <scope>NUCLEOTIDE SEQUENCE [LARGE SCALE GENOMIC DNA]</scope>
    <source>
        <strain evidence="1 2">DSM 45577</strain>
    </source>
</reference>
<gene>
    <name evidence="1" type="ORF">GA0070617_0692</name>
</gene>
<accession>A0A1C6U1N2</accession>
<proteinExistence type="predicted"/>
<organism evidence="1 2">
    <name type="scientific">Micromonospora yangpuensis</name>
    <dbReference type="NCBI Taxonomy" id="683228"/>
    <lineage>
        <taxon>Bacteria</taxon>
        <taxon>Bacillati</taxon>
        <taxon>Actinomycetota</taxon>
        <taxon>Actinomycetes</taxon>
        <taxon>Micromonosporales</taxon>
        <taxon>Micromonosporaceae</taxon>
        <taxon>Micromonospora</taxon>
    </lineage>
</organism>
<dbReference type="EMBL" id="FMIA01000002">
    <property type="protein sequence ID" value="SCL47808.1"/>
    <property type="molecule type" value="Genomic_DNA"/>
</dbReference>
<evidence type="ECO:0000313" key="1">
    <source>
        <dbReference type="EMBL" id="SCL47808.1"/>
    </source>
</evidence>